<dbReference type="Proteomes" id="UP000295182">
    <property type="component" value="Unassembled WGS sequence"/>
</dbReference>
<keyword evidence="2" id="KW-1185">Reference proteome</keyword>
<dbReference type="OrthoDB" id="9796641at2"/>
<sequence>MNPRAPLIDADGEVRELSAADMRKFKPATEVLPLELQKTLGVSPRGPQKAPTKVAVTVRYSPDVLAAFKATGAGWQTRMDAALKDWLKTHSPA</sequence>
<evidence type="ECO:0000313" key="1">
    <source>
        <dbReference type="EMBL" id="TCP19551.1"/>
    </source>
</evidence>
<accession>A0A4R2NE65</accession>
<name>A0A4R2NE65_9BURK</name>
<dbReference type="EMBL" id="SLXH01000004">
    <property type="protein sequence ID" value="TCP19551.1"/>
    <property type="molecule type" value="Genomic_DNA"/>
</dbReference>
<evidence type="ECO:0000313" key="2">
    <source>
        <dbReference type="Proteomes" id="UP000295182"/>
    </source>
</evidence>
<gene>
    <name evidence="1" type="ORF">EV674_1049</name>
</gene>
<dbReference type="Pfam" id="PF14384">
    <property type="entry name" value="BrnA_antitoxin"/>
    <property type="match status" value="1"/>
</dbReference>
<dbReference type="RefSeq" id="WP_119011917.1">
    <property type="nucleotide sequence ID" value="NZ_QXNC01000002.1"/>
</dbReference>
<protein>
    <submittedName>
        <fullName evidence="1">Uncharacterized protein (DUF4415 family)</fullName>
    </submittedName>
</protein>
<proteinExistence type="predicted"/>
<comment type="caution">
    <text evidence="1">The sequence shown here is derived from an EMBL/GenBank/DDBJ whole genome shotgun (WGS) entry which is preliminary data.</text>
</comment>
<dbReference type="AlphaFoldDB" id="A0A4R2NE65"/>
<dbReference type="InterPro" id="IPR025528">
    <property type="entry name" value="BrnA_antitoxin"/>
</dbReference>
<organism evidence="1 2">
    <name type="scientific">Simplicispira metamorpha</name>
    <dbReference type="NCBI Taxonomy" id="80881"/>
    <lineage>
        <taxon>Bacteria</taxon>
        <taxon>Pseudomonadati</taxon>
        <taxon>Pseudomonadota</taxon>
        <taxon>Betaproteobacteria</taxon>
        <taxon>Burkholderiales</taxon>
        <taxon>Comamonadaceae</taxon>
        <taxon>Simplicispira</taxon>
    </lineage>
</organism>
<reference evidence="1 2" key="1">
    <citation type="submission" date="2019-03" db="EMBL/GenBank/DDBJ databases">
        <title>Genomic Encyclopedia of Type Strains, Phase IV (KMG-IV): sequencing the most valuable type-strain genomes for metagenomic binning, comparative biology and taxonomic classification.</title>
        <authorList>
            <person name="Goeker M."/>
        </authorList>
    </citation>
    <scope>NUCLEOTIDE SEQUENCE [LARGE SCALE GENOMIC DNA]</scope>
    <source>
        <strain evidence="1 2">DSM 1837</strain>
    </source>
</reference>